<evidence type="ECO:0000313" key="7">
    <source>
        <dbReference type="Proteomes" id="UP000053724"/>
    </source>
</evidence>
<dbReference type="AlphaFoldDB" id="A0A067BC07"/>
<dbReference type="Proteomes" id="UP000027331">
    <property type="component" value="Unassembled WGS sequence"/>
</dbReference>
<dbReference type="EMBL" id="JJMN01000006">
    <property type="protein sequence ID" value="KDO15628.1"/>
    <property type="molecule type" value="Genomic_DNA"/>
</dbReference>
<name>A0A067BC07_VIBMT</name>
<proteinExistence type="inferred from homology"/>
<evidence type="ECO:0000313" key="3">
    <source>
        <dbReference type="EMBL" id="KDO15628.1"/>
    </source>
</evidence>
<evidence type="ECO:0000313" key="5">
    <source>
        <dbReference type="EMBL" id="PAR22938.1"/>
    </source>
</evidence>
<dbReference type="Proteomes" id="UP000216173">
    <property type="component" value="Unassembled WGS sequence"/>
</dbReference>
<evidence type="ECO:0000313" key="6">
    <source>
        <dbReference type="Proteomes" id="UP000027331"/>
    </source>
</evidence>
<dbReference type="PATRIC" id="fig|1481663.11.peg.1022"/>
<dbReference type="Proteomes" id="UP000053724">
    <property type="component" value="Unassembled WGS sequence"/>
</dbReference>
<dbReference type="CDD" id="cd10456">
    <property type="entry name" value="GIY-YIG_UPF0213"/>
    <property type="match status" value="1"/>
</dbReference>
<dbReference type="EMBL" id="NMSH01000001">
    <property type="protein sequence ID" value="PAR22938.1"/>
    <property type="molecule type" value="Genomic_DNA"/>
</dbReference>
<dbReference type="EMBL" id="LCUF01000008">
    <property type="protein sequence ID" value="KQA23665.1"/>
    <property type="molecule type" value="Genomic_DNA"/>
</dbReference>
<reference evidence="8" key="3">
    <citation type="submission" date="2017-07" db="EMBL/GenBank/DDBJ databases">
        <authorList>
            <person name="Boucher Y."/>
            <person name="Orata F.D."/>
        </authorList>
    </citation>
    <scope>NUCLEOTIDE SEQUENCE [LARGE SCALE GENOMIC DNA]</scope>
    <source>
        <strain evidence="8">OYP9E10</strain>
    </source>
</reference>
<feature type="domain" description="GIY-YIG" evidence="2">
    <location>
        <begin position="9"/>
        <end position="85"/>
    </location>
</feature>
<dbReference type="Gene3D" id="3.40.1440.10">
    <property type="entry name" value="GIY-YIG endonuclease"/>
    <property type="match status" value="1"/>
</dbReference>
<evidence type="ECO:0000259" key="2">
    <source>
        <dbReference type="PROSITE" id="PS50164"/>
    </source>
</evidence>
<dbReference type="RefSeq" id="WP_055027718.1">
    <property type="nucleotide sequence ID" value="NZ_CABMIR010000032.1"/>
</dbReference>
<keyword evidence="6" id="KW-1185">Reference proteome</keyword>
<dbReference type="SUPFAM" id="SSF82771">
    <property type="entry name" value="GIY-YIG endonuclease"/>
    <property type="match status" value="1"/>
</dbReference>
<dbReference type="PANTHER" id="PTHR34477">
    <property type="entry name" value="UPF0213 PROTEIN YHBQ"/>
    <property type="match status" value="1"/>
</dbReference>
<comment type="similarity">
    <text evidence="1">Belongs to the UPF0213 family.</text>
</comment>
<sequence length="101" mass="11090">METSTELPSPWFVYLVRCANNALYCGITTDVSRRFAQHQKGSGAKALRGKGPLTLVWTLPVAEGKSAALKLECRIKTLSKAQKEALVSGCAYIEQSDILFR</sequence>
<reference evidence="4 7" key="2">
    <citation type="journal article" date="2015" name="Genome Biol. Evol.">
        <title>The Dynamics of Genetic Interactions between Vibrio metoecus and Vibrio cholerae, Two Close Relatives Co-Occurring in the Environment.</title>
        <authorList>
            <person name="Orata F.D."/>
            <person name="Kirchberger P.C."/>
            <person name="Meheust R."/>
            <person name="Barlow E.J."/>
            <person name="Tarr C.L."/>
            <person name="Boucher Y."/>
        </authorList>
    </citation>
    <scope>NUCLEOTIDE SEQUENCE [LARGE SCALE GENOMIC DNA]</scope>
    <source>
        <strain evidence="4 7">08-2459</strain>
    </source>
</reference>
<evidence type="ECO:0000256" key="1">
    <source>
        <dbReference type="ARBA" id="ARBA00007435"/>
    </source>
</evidence>
<dbReference type="Pfam" id="PF01541">
    <property type="entry name" value="GIY-YIG"/>
    <property type="match status" value="1"/>
</dbReference>
<reference evidence="5" key="4">
    <citation type="submission" date="2017-07" db="EMBL/GenBank/DDBJ databases">
        <authorList>
            <person name="Sun Z.S."/>
            <person name="Albrecht U."/>
            <person name="Echele G."/>
            <person name="Lee C.C."/>
        </authorList>
    </citation>
    <scope>NUCLEOTIDE SEQUENCE [LARGE SCALE GENOMIC DNA]</scope>
    <source>
        <strain evidence="5">OYP9E10</strain>
    </source>
</reference>
<dbReference type="PROSITE" id="PS50164">
    <property type="entry name" value="GIY_YIG"/>
    <property type="match status" value="1"/>
</dbReference>
<dbReference type="InterPro" id="IPR000305">
    <property type="entry name" value="GIY-YIG_endonuc"/>
</dbReference>
<reference evidence="3 6" key="1">
    <citation type="submission" date="2014-04" db="EMBL/GenBank/DDBJ databases">
        <title>Vibrio metecus sp. nov., a close relative of Vibrio cholerae isolated from coastal brackish ponds and clinical specimens.</title>
        <authorList>
            <person name="Kirchberger P.C."/>
            <person name="Turnsek M."/>
            <person name="Hunt D.E."/>
            <person name="Haley B.J."/>
            <person name="Colwell R."/>
            <person name="Polz M.F."/>
            <person name="Tarr C.L."/>
            <person name="Boucher Y."/>
        </authorList>
    </citation>
    <scope>NUCLEOTIDE SEQUENCE [LARGE SCALE GENOMIC DNA]</scope>
    <source>
        <strain evidence="3">OP3H</strain>
        <strain evidence="6">PPCK-2014</strain>
    </source>
</reference>
<dbReference type="PANTHER" id="PTHR34477:SF1">
    <property type="entry name" value="UPF0213 PROTEIN YHBQ"/>
    <property type="match status" value="1"/>
</dbReference>
<dbReference type="InterPro" id="IPR050190">
    <property type="entry name" value="UPF0213_domain"/>
</dbReference>
<gene>
    <name evidence="4" type="ORF">AAY55_07815</name>
    <name evidence="5" type="ORF">CGU03_00130</name>
    <name evidence="3" type="ORF">DP83_17185</name>
</gene>
<dbReference type="InterPro" id="IPR035901">
    <property type="entry name" value="GIY-YIG_endonuc_sf"/>
</dbReference>
<protein>
    <submittedName>
        <fullName evidence="5">GIY-YIG nuclease family protein</fullName>
    </submittedName>
</protein>
<comment type="caution">
    <text evidence="4">The sequence shown here is derived from an EMBL/GenBank/DDBJ whole genome shotgun (WGS) entry which is preliminary data.</text>
</comment>
<evidence type="ECO:0000313" key="4">
    <source>
        <dbReference type="EMBL" id="KQA23665.1"/>
    </source>
</evidence>
<organism evidence="4 7">
    <name type="scientific">Vibrio metoecus</name>
    <dbReference type="NCBI Taxonomy" id="1481663"/>
    <lineage>
        <taxon>Bacteria</taxon>
        <taxon>Pseudomonadati</taxon>
        <taxon>Pseudomonadota</taxon>
        <taxon>Gammaproteobacteria</taxon>
        <taxon>Vibrionales</taxon>
        <taxon>Vibrionaceae</taxon>
        <taxon>Vibrio</taxon>
    </lineage>
</organism>
<evidence type="ECO:0000313" key="8">
    <source>
        <dbReference type="Proteomes" id="UP000216173"/>
    </source>
</evidence>
<accession>A0A067BC07</accession>